<evidence type="ECO:0000313" key="2">
    <source>
        <dbReference type="EMBL" id="KMQ84275.1"/>
    </source>
</evidence>
<dbReference type="PROSITE" id="PS50878">
    <property type="entry name" value="RT_POL"/>
    <property type="match status" value="1"/>
</dbReference>
<reference evidence="2 3" key="1">
    <citation type="submission" date="2015-04" db="EMBL/GenBank/DDBJ databases">
        <title>Lasius niger genome sequencing.</title>
        <authorList>
            <person name="Konorov E.A."/>
            <person name="Nikitin M.A."/>
            <person name="Kirill M.V."/>
            <person name="Chang P."/>
        </authorList>
    </citation>
    <scope>NUCLEOTIDE SEQUENCE [LARGE SCALE GENOMIC DNA]</scope>
    <source>
        <tissue evidence="2">Whole</tissue>
    </source>
</reference>
<dbReference type="InterPro" id="IPR043502">
    <property type="entry name" value="DNA/RNA_pol_sf"/>
</dbReference>
<evidence type="ECO:0000259" key="1">
    <source>
        <dbReference type="PROSITE" id="PS50878"/>
    </source>
</evidence>
<dbReference type="GO" id="GO:0071897">
    <property type="term" value="P:DNA biosynthetic process"/>
    <property type="evidence" value="ECO:0007669"/>
    <property type="project" value="UniProtKB-ARBA"/>
</dbReference>
<sequence>MKEVLDLLNHTHQLDLPIKKFTKKEVNLAIRRLNQLKAPGYDLITAKIIRELSEEGITFLTQLYNAILRRGFVPLQWKVAQIIIILKPGKCAEDVKSYRPISLLSIPSKILEVLFLKRLMPIIETNQLIPDHQFGFRQNHSTIEQIHRLVGKINTTFEQKKYCSAAFLDVSQAFDRVWHEGFLFKIKSLLPINFYDFIKSYLSNRHFFVKQREEVTNLYTIQACVPGQCDRPNPVPHIYI</sequence>
<keyword evidence="3" id="KW-1185">Reference proteome</keyword>
<dbReference type="SUPFAM" id="SSF56672">
    <property type="entry name" value="DNA/RNA polymerases"/>
    <property type="match status" value="1"/>
</dbReference>
<protein>
    <submittedName>
        <fullName evidence="2">Pol protein</fullName>
    </submittedName>
</protein>
<dbReference type="Pfam" id="PF00078">
    <property type="entry name" value="RVT_1"/>
    <property type="match status" value="1"/>
</dbReference>
<dbReference type="STRING" id="67767.A0A0J7MUV7"/>
<proteinExistence type="predicted"/>
<comment type="caution">
    <text evidence="2">The sequence shown here is derived from an EMBL/GenBank/DDBJ whole genome shotgun (WGS) entry which is preliminary data.</text>
</comment>
<dbReference type="OrthoDB" id="7698353at2759"/>
<dbReference type="Proteomes" id="UP000036403">
    <property type="component" value="Unassembled WGS sequence"/>
</dbReference>
<name>A0A0J7MUV7_LASNI</name>
<dbReference type="CDD" id="cd01650">
    <property type="entry name" value="RT_nLTR_like"/>
    <property type="match status" value="1"/>
</dbReference>
<feature type="domain" description="Reverse transcriptase" evidence="1">
    <location>
        <begin position="66"/>
        <end position="240"/>
    </location>
</feature>
<dbReference type="EMBL" id="LBMM01016891">
    <property type="protein sequence ID" value="KMQ84275.1"/>
    <property type="molecule type" value="Genomic_DNA"/>
</dbReference>
<accession>A0A0J7MUV7</accession>
<organism evidence="2 3">
    <name type="scientific">Lasius niger</name>
    <name type="common">Black garden ant</name>
    <dbReference type="NCBI Taxonomy" id="67767"/>
    <lineage>
        <taxon>Eukaryota</taxon>
        <taxon>Metazoa</taxon>
        <taxon>Ecdysozoa</taxon>
        <taxon>Arthropoda</taxon>
        <taxon>Hexapoda</taxon>
        <taxon>Insecta</taxon>
        <taxon>Pterygota</taxon>
        <taxon>Neoptera</taxon>
        <taxon>Endopterygota</taxon>
        <taxon>Hymenoptera</taxon>
        <taxon>Apocrita</taxon>
        <taxon>Aculeata</taxon>
        <taxon>Formicoidea</taxon>
        <taxon>Formicidae</taxon>
        <taxon>Formicinae</taxon>
        <taxon>Lasius</taxon>
        <taxon>Lasius</taxon>
    </lineage>
</organism>
<gene>
    <name evidence="2" type="ORF">RF55_18058</name>
</gene>
<dbReference type="AlphaFoldDB" id="A0A0J7MUV7"/>
<dbReference type="PaxDb" id="67767-A0A0J7MUV7"/>
<evidence type="ECO:0000313" key="3">
    <source>
        <dbReference type="Proteomes" id="UP000036403"/>
    </source>
</evidence>
<dbReference type="InterPro" id="IPR000477">
    <property type="entry name" value="RT_dom"/>
</dbReference>
<dbReference type="PANTHER" id="PTHR19446">
    <property type="entry name" value="REVERSE TRANSCRIPTASES"/>
    <property type="match status" value="1"/>
</dbReference>